<proteinExistence type="predicted"/>
<keyword evidence="2" id="KW-1185">Reference proteome</keyword>
<evidence type="ECO:0000313" key="2">
    <source>
        <dbReference type="Proteomes" id="UP001291623"/>
    </source>
</evidence>
<gene>
    <name evidence="1" type="ORF">RND71_031872</name>
</gene>
<name>A0AAE1UZA9_9SOLA</name>
<organism evidence="1 2">
    <name type="scientific">Anisodus tanguticus</name>
    <dbReference type="NCBI Taxonomy" id="243964"/>
    <lineage>
        <taxon>Eukaryota</taxon>
        <taxon>Viridiplantae</taxon>
        <taxon>Streptophyta</taxon>
        <taxon>Embryophyta</taxon>
        <taxon>Tracheophyta</taxon>
        <taxon>Spermatophyta</taxon>
        <taxon>Magnoliopsida</taxon>
        <taxon>eudicotyledons</taxon>
        <taxon>Gunneridae</taxon>
        <taxon>Pentapetalae</taxon>
        <taxon>asterids</taxon>
        <taxon>lamiids</taxon>
        <taxon>Solanales</taxon>
        <taxon>Solanaceae</taxon>
        <taxon>Solanoideae</taxon>
        <taxon>Hyoscyameae</taxon>
        <taxon>Anisodus</taxon>
    </lineage>
</organism>
<sequence>MYCPNCSSHITKVVLRRVKRERRIVIETGDRGAPKVQKKKLVIVVTKHRI</sequence>
<accession>A0AAE1UZA9</accession>
<protein>
    <submittedName>
        <fullName evidence="1">Uncharacterized protein</fullName>
    </submittedName>
</protein>
<dbReference type="EMBL" id="JAVYJV010000017">
    <property type="protein sequence ID" value="KAK4349117.1"/>
    <property type="molecule type" value="Genomic_DNA"/>
</dbReference>
<reference evidence="1" key="1">
    <citation type="submission" date="2023-12" db="EMBL/GenBank/DDBJ databases">
        <title>Genome assembly of Anisodus tanguticus.</title>
        <authorList>
            <person name="Wang Y.-J."/>
        </authorList>
    </citation>
    <scope>NUCLEOTIDE SEQUENCE</scope>
    <source>
        <strain evidence="1">KB-2021</strain>
        <tissue evidence="1">Leaf</tissue>
    </source>
</reference>
<comment type="caution">
    <text evidence="1">The sequence shown here is derived from an EMBL/GenBank/DDBJ whole genome shotgun (WGS) entry which is preliminary data.</text>
</comment>
<dbReference type="Proteomes" id="UP001291623">
    <property type="component" value="Unassembled WGS sequence"/>
</dbReference>
<evidence type="ECO:0000313" key="1">
    <source>
        <dbReference type="EMBL" id="KAK4349117.1"/>
    </source>
</evidence>
<dbReference type="AlphaFoldDB" id="A0AAE1UZA9"/>